<keyword evidence="3" id="KW-1185">Reference proteome</keyword>
<protein>
    <submittedName>
        <fullName evidence="2">Uncharacterized protein</fullName>
    </submittedName>
</protein>
<dbReference type="Proteomes" id="UP001206895">
    <property type="component" value="Unassembled WGS sequence"/>
</dbReference>
<feature type="transmembrane region" description="Helical" evidence="1">
    <location>
        <begin position="81"/>
        <end position="103"/>
    </location>
</feature>
<keyword evidence="1" id="KW-0812">Transmembrane</keyword>
<dbReference type="RefSeq" id="WP_253662205.1">
    <property type="nucleotide sequence ID" value="NZ_BAAAJQ010000001.1"/>
</dbReference>
<dbReference type="EMBL" id="JAMTCJ010000003">
    <property type="protein sequence ID" value="MCP2177248.1"/>
    <property type="molecule type" value="Genomic_DNA"/>
</dbReference>
<evidence type="ECO:0000256" key="1">
    <source>
        <dbReference type="SAM" id="Phobius"/>
    </source>
</evidence>
<keyword evidence="1" id="KW-1133">Transmembrane helix</keyword>
<organism evidence="2 3">
    <name type="scientific">Williamsia maris</name>
    <dbReference type="NCBI Taxonomy" id="72806"/>
    <lineage>
        <taxon>Bacteria</taxon>
        <taxon>Bacillati</taxon>
        <taxon>Actinomycetota</taxon>
        <taxon>Actinomycetes</taxon>
        <taxon>Mycobacteriales</taxon>
        <taxon>Nocardiaceae</taxon>
        <taxon>Williamsia</taxon>
    </lineage>
</organism>
<gene>
    <name evidence="2" type="ORF">LX13_003076</name>
</gene>
<reference evidence="2 3" key="1">
    <citation type="submission" date="2022-06" db="EMBL/GenBank/DDBJ databases">
        <title>Genomic Encyclopedia of Archaeal and Bacterial Type Strains, Phase II (KMG-II): from individual species to whole genera.</title>
        <authorList>
            <person name="Goeker M."/>
        </authorList>
    </citation>
    <scope>NUCLEOTIDE SEQUENCE [LARGE SCALE GENOMIC DNA]</scope>
    <source>
        <strain evidence="2 3">DSM 44693</strain>
    </source>
</reference>
<name>A0ABT1HG73_9NOCA</name>
<evidence type="ECO:0000313" key="3">
    <source>
        <dbReference type="Proteomes" id="UP001206895"/>
    </source>
</evidence>
<proteinExistence type="predicted"/>
<evidence type="ECO:0000313" key="2">
    <source>
        <dbReference type="EMBL" id="MCP2177248.1"/>
    </source>
</evidence>
<feature type="transmembrane region" description="Helical" evidence="1">
    <location>
        <begin position="53"/>
        <end position="74"/>
    </location>
</feature>
<feature type="transmembrane region" description="Helical" evidence="1">
    <location>
        <begin position="21"/>
        <end position="41"/>
    </location>
</feature>
<keyword evidence="1" id="KW-0472">Membrane</keyword>
<accession>A0ABT1HG73</accession>
<sequence>MTHTSRPAPTPTDRSQRTAEVASAAAACAFVLLGMSFVIAWSALGDVTASSGAFVGALALWLAGLVAAFIAAAARSRTVSIAGALALVFALAPFWGLPLMAWLS</sequence>
<comment type="caution">
    <text evidence="2">The sequence shown here is derived from an EMBL/GenBank/DDBJ whole genome shotgun (WGS) entry which is preliminary data.</text>
</comment>